<dbReference type="Proteomes" id="UP000316371">
    <property type="component" value="Unassembled WGS sequence"/>
</dbReference>
<name>A0A553EAU5_9FLAO</name>
<evidence type="ECO:0000313" key="3">
    <source>
        <dbReference type="Proteomes" id="UP000316371"/>
    </source>
</evidence>
<sequence length="323" mass="33975">MPIIIGAIIGAISGGVAYTAQAIRTGNWNIGQFGLSVLGGAIIGGITGWASPMSVIGASIGQSMATAFIGGLMPAYGVQVGDWSFSISPSIAFGNTAGIGASLSVTYSAGDFSFSGGVGIMSNSNYNGLGKNGMEIRKSILASYDDGKNGFSLGTNIWSGTDGMKEFSQTTGVVGLHFGDFRAMYENDGGPVLKQTGLGGGTDSYRTAALNLSIGEFSAGFNLFTGARDQSKDPEKWAVTNSVDGYSRKYTRGYVNETGTKYRLGALTVGYGGYRVGVNSEHLRHAIQDRVIHGMIKDAGFENQSWDWKGYSQYRTSNGFTSW</sequence>
<proteinExistence type="predicted"/>
<reference evidence="2 3" key="1">
    <citation type="submission" date="2019-07" db="EMBL/GenBank/DDBJ databases">
        <title>Novel species of Flavobacterium.</title>
        <authorList>
            <person name="Liu Q."/>
            <person name="Xin Y.-H."/>
        </authorList>
    </citation>
    <scope>NUCLEOTIDE SEQUENCE [LARGE SCALE GENOMIC DNA]</scope>
    <source>
        <strain evidence="2 3">LB1R34</strain>
    </source>
</reference>
<dbReference type="EMBL" id="VJZT01000002">
    <property type="protein sequence ID" value="TRX42158.1"/>
    <property type="molecule type" value="Genomic_DNA"/>
</dbReference>
<comment type="caution">
    <text evidence="2">The sequence shown here is derived from an EMBL/GenBank/DDBJ whole genome shotgun (WGS) entry which is preliminary data.</text>
</comment>
<gene>
    <name evidence="2" type="ORF">FNW21_02500</name>
</gene>
<evidence type="ECO:0000313" key="2">
    <source>
        <dbReference type="EMBL" id="TRX42158.1"/>
    </source>
</evidence>
<dbReference type="AlphaFoldDB" id="A0A553EAU5"/>
<dbReference type="InterPro" id="IPR029115">
    <property type="entry name" value="Ntox23"/>
</dbReference>
<keyword evidence="3" id="KW-1185">Reference proteome</keyword>
<protein>
    <recommendedName>
        <fullName evidence="1">Bacterial toxin 23 domain-containing protein</fullName>
    </recommendedName>
</protein>
<dbReference type="OrthoDB" id="6225685at2"/>
<accession>A0A553EAU5</accession>
<feature type="domain" description="Bacterial toxin 23" evidence="1">
    <location>
        <begin position="98"/>
        <end position="293"/>
    </location>
</feature>
<dbReference type="Pfam" id="PF15528">
    <property type="entry name" value="Ntox23"/>
    <property type="match status" value="1"/>
</dbReference>
<organism evidence="2 3">
    <name type="scientific">Flavobacterium restrictum</name>
    <dbReference type="NCBI Taxonomy" id="2594428"/>
    <lineage>
        <taxon>Bacteria</taxon>
        <taxon>Pseudomonadati</taxon>
        <taxon>Bacteroidota</taxon>
        <taxon>Flavobacteriia</taxon>
        <taxon>Flavobacteriales</taxon>
        <taxon>Flavobacteriaceae</taxon>
        <taxon>Flavobacterium</taxon>
    </lineage>
</organism>
<dbReference type="RefSeq" id="WP_144255168.1">
    <property type="nucleotide sequence ID" value="NZ_VJZT01000002.1"/>
</dbReference>
<evidence type="ECO:0000259" key="1">
    <source>
        <dbReference type="Pfam" id="PF15528"/>
    </source>
</evidence>